<evidence type="ECO:0000256" key="1">
    <source>
        <dbReference type="ARBA" id="ARBA00001946"/>
    </source>
</evidence>
<dbReference type="EMBL" id="JPRF03000042">
    <property type="protein sequence ID" value="OEV34928.1"/>
    <property type="molecule type" value="Genomic_DNA"/>
</dbReference>
<comment type="cofactor">
    <cofactor evidence="1">
        <name>Mg(2+)</name>
        <dbReference type="ChEBI" id="CHEBI:18420"/>
    </cofactor>
</comment>
<accession>A0A8H9HZH8</accession>
<dbReference type="PROSITE" id="PS51462">
    <property type="entry name" value="NUDIX"/>
    <property type="match status" value="1"/>
</dbReference>
<gene>
    <name evidence="4" type="ORF">GCM10010502_62940</name>
    <name evidence="5" type="ORF">HS99_0035035</name>
</gene>
<reference evidence="4" key="1">
    <citation type="journal article" date="2014" name="Int. J. Syst. Evol. Microbiol.">
        <title>Complete genome sequence of Corynebacterium casei LMG S-19264T (=DSM 44701T), isolated from a smear-ripened cheese.</title>
        <authorList>
            <consortium name="US DOE Joint Genome Institute (JGI-PGF)"/>
            <person name="Walter F."/>
            <person name="Albersmeier A."/>
            <person name="Kalinowski J."/>
            <person name="Ruckert C."/>
        </authorList>
    </citation>
    <scope>NUCLEOTIDE SEQUENCE</scope>
    <source>
        <strain evidence="4">JCM 4434</strain>
    </source>
</reference>
<dbReference type="AlphaFoldDB" id="A0A1E7N2K6"/>
<dbReference type="CDD" id="cd18879">
    <property type="entry name" value="NUDIX_Hydrolase"/>
    <property type="match status" value="1"/>
</dbReference>
<dbReference type="Proteomes" id="UP000037395">
    <property type="component" value="Unassembled WGS sequence"/>
</dbReference>
<dbReference type="Pfam" id="PF00293">
    <property type="entry name" value="NUDIX"/>
    <property type="match status" value="1"/>
</dbReference>
<evidence type="ECO:0000259" key="3">
    <source>
        <dbReference type="PROSITE" id="PS51462"/>
    </source>
</evidence>
<reference evidence="5 6" key="2">
    <citation type="submission" date="2014-07" db="EMBL/GenBank/DDBJ databases">
        <authorList>
            <person name="Zhang J.E."/>
            <person name="Yang H."/>
            <person name="Guo J."/>
            <person name="Deng Z."/>
            <person name="Luo H."/>
            <person name="Luo M."/>
            <person name="Zhao B."/>
        </authorList>
    </citation>
    <scope>NUCLEOTIDE SEQUENCE [LARGE SCALE GENOMIC DNA]</scope>
    <source>
        <strain evidence="5">ATCC 10762</strain>
        <strain evidence="6">ATCC 10762 / DSM 40127 / CCM 3239 / JCM 4008 / LMG 5968 / NBRC 12843 / NCIMB 8234 / A-377</strain>
    </source>
</reference>
<dbReference type="InterPro" id="IPR000086">
    <property type="entry name" value="NUDIX_hydrolase_dom"/>
</dbReference>
<sequence>MAIPPFLLELRSLVGNRPLWLSAVCAVVVDDRERVLLARRVDDGRWASVGGILDPGEQPADGVVRECLEETGVVVVPELLASTTVTRPVTYPNGDVTQYLVLTFRCRAVGGEARVNDDESLEVGWFALDELPPMLDFEHERLRHALECSGPAVFTWAGEERP</sequence>
<dbReference type="GO" id="GO:0016787">
    <property type="term" value="F:hydrolase activity"/>
    <property type="evidence" value="ECO:0007669"/>
    <property type="project" value="UniProtKB-KW"/>
</dbReference>
<evidence type="ECO:0000256" key="2">
    <source>
        <dbReference type="ARBA" id="ARBA00022801"/>
    </source>
</evidence>
<dbReference type="GeneID" id="97489233"/>
<dbReference type="InterPro" id="IPR015797">
    <property type="entry name" value="NUDIX_hydrolase-like_dom_sf"/>
</dbReference>
<dbReference type="Gene3D" id="3.90.79.10">
    <property type="entry name" value="Nucleoside Triphosphate Pyrophosphohydrolase"/>
    <property type="match status" value="1"/>
</dbReference>
<dbReference type="PANTHER" id="PTHR43046:SF16">
    <property type="entry name" value="ADP-RIBOSE PYROPHOSPHATASE YJHB-RELATED"/>
    <property type="match status" value="1"/>
</dbReference>
<dbReference type="SUPFAM" id="SSF55811">
    <property type="entry name" value="Nudix"/>
    <property type="match status" value="1"/>
</dbReference>
<dbReference type="OrthoDB" id="9814308at2"/>
<dbReference type="Proteomes" id="UP000610124">
    <property type="component" value="Unassembled WGS sequence"/>
</dbReference>
<accession>A0A1E7N2K6</accession>
<organism evidence="5 6">
    <name type="scientific">Kitasatospora aureofaciens</name>
    <name type="common">Streptomyces aureofaciens</name>
    <dbReference type="NCBI Taxonomy" id="1894"/>
    <lineage>
        <taxon>Bacteria</taxon>
        <taxon>Bacillati</taxon>
        <taxon>Actinomycetota</taxon>
        <taxon>Actinomycetes</taxon>
        <taxon>Kitasatosporales</taxon>
        <taxon>Streptomycetaceae</taxon>
        <taxon>Kitasatospora</taxon>
    </lineage>
</organism>
<keyword evidence="2 5" id="KW-0378">Hydrolase</keyword>
<proteinExistence type="predicted"/>
<comment type="caution">
    <text evidence="5">The sequence shown here is derived from an EMBL/GenBank/DDBJ whole genome shotgun (WGS) entry which is preliminary data.</text>
</comment>
<evidence type="ECO:0000313" key="6">
    <source>
        <dbReference type="Proteomes" id="UP000037395"/>
    </source>
</evidence>
<reference evidence="4" key="5">
    <citation type="submission" date="2020-09" db="EMBL/GenBank/DDBJ databases">
        <authorList>
            <person name="Sun Q."/>
            <person name="Ohkuma M."/>
        </authorList>
    </citation>
    <scope>NUCLEOTIDE SEQUENCE</scope>
    <source>
        <strain evidence="4">JCM 4434</strain>
    </source>
</reference>
<dbReference type="PANTHER" id="PTHR43046">
    <property type="entry name" value="GDP-MANNOSE MANNOSYL HYDROLASE"/>
    <property type="match status" value="1"/>
</dbReference>
<name>A0A1E7N2K6_KITAU</name>
<feature type="domain" description="Nudix hydrolase" evidence="3">
    <location>
        <begin position="18"/>
        <end position="148"/>
    </location>
</feature>
<reference evidence="5" key="3">
    <citation type="submission" date="2016-08" db="EMBL/GenBank/DDBJ databases">
        <title>Sequencing, Assembly and Comparative Genomics of S. aureofaciens ATCC 10762.</title>
        <authorList>
            <person name="Gradnigo J.S."/>
            <person name="Johnson N."/>
            <person name="Somerville G.A."/>
        </authorList>
    </citation>
    <scope>NUCLEOTIDE SEQUENCE [LARGE SCALE GENOMIC DNA]</scope>
    <source>
        <strain evidence="5">ATCC 10762</strain>
    </source>
</reference>
<reference evidence="6" key="4">
    <citation type="submission" date="2016-08" db="EMBL/GenBank/DDBJ databases">
        <title>Sequencing, assembly and comparative genomics of S. aureofaciens ATCC 10762.</title>
        <authorList>
            <person name="Gradnigo J.S."/>
            <person name="Johnson N."/>
            <person name="Somerville G.A."/>
        </authorList>
    </citation>
    <scope>NUCLEOTIDE SEQUENCE [LARGE SCALE GENOMIC DNA]</scope>
    <source>
        <strain evidence="6">ATCC 10762 / DSM 40127 / CCM 3239 / JCM 4008 / LMG 5968 / NBRC 12843 / NCIMB 8234 / A-377</strain>
    </source>
</reference>
<protein>
    <submittedName>
        <fullName evidence="5">NUDIX hydrolase</fullName>
    </submittedName>
</protein>
<dbReference type="EMBL" id="BMUB01000023">
    <property type="protein sequence ID" value="GGU99868.1"/>
    <property type="molecule type" value="Genomic_DNA"/>
</dbReference>
<dbReference type="KEGG" id="kau:B6264_27050"/>
<evidence type="ECO:0000313" key="4">
    <source>
        <dbReference type="EMBL" id="GGU99868.1"/>
    </source>
</evidence>
<dbReference type="RefSeq" id="WP_030288617.1">
    <property type="nucleotide sequence ID" value="NZ_BMUB01000023.1"/>
</dbReference>
<keyword evidence="6" id="KW-1185">Reference proteome</keyword>
<evidence type="ECO:0000313" key="5">
    <source>
        <dbReference type="EMBL" id="OEV34928.1"/>
    </source>
</evidence>